<comment type="caution">
    <text evidence="2">The sequence shown here is derived from an EMBL/GenBank/DDBJ whole genome shotgun (WGS) entry which is preliminary data.</text>
</comment>
<evidence type="ECO:0000313" key="3">
    <source>
        <dbReference type="Proteomes" id="UP001418222"/>
    </source>
</evidence>
<feature type="compositionally biased region" description="Polar residues" evidence="1">
    <location>
        <begin position="118"/>
        <end position="127"/>
    </location>
</feature>
<accession>A0AAP0BNH1</accession>
<evidence type="ECO:0000256" key="1">
    <source>
        <dbReference type="SAM" id="MobiDB-lite"/>
    </source>
</evidence>
<gene>
    <name evidence="2" type="ORF">KSP39_PZI009349</name>
</gene>
<name>A0AAP0BNH1_9ASPA</name>
<evidence type="ECO:0000313" key="2">
    <source>
        <dbReference type="EMBL" id="KAK8943044.1"/>
    </source>
</evidence>
<reference evidence="2 3" key="1">
    <citation type="journal article" date="2022" name="Nat. Plants">
        <title>Genomes of leafy and leafless Platanthera orchids illuminate the evolution of mycoheterotrophy.</title>
        <authorList>
            <person name="Li M.H."/>
            <person name="Liu K.W."/>
            <person name="Li Z."/>
            <person name="Lu H.C."/>
            <person name="Ye Q.L."/>
            <person name="Zhang D."/>
            <person name="Wang J.Y."/>
            <person name="Li Y.F."/>
            <person name="Zhong Z.M."/>
            <person name="Liu X."/>
            <person name="Yu X."/>
            <person name="Liu D.K."/>
            <person name="Tu X.D."/>
            <person name="Liu B."/>
            <person name="Hao Y."/>
            <person name="Liao X.Y."/>
            <person name="Jiang Y.T."/>
            <person name="Sun W.H."/>
            <person name="Chen J."/>
            <person name="Chen Y.Q."/>
            <person name="Ai Y."/>
            <person name="Zhai J.W."/>
            <person name="Wu S.S."/>
            <person name="Zhou Z."/>
            <person name="Hsiao Y.Y."/>
            <person name="Wu W.L."/>
            <person name="Chen Y.Y."/>
            <person name="Lin Y.F."/>
            <person name="Hsu J.L."/>
            <person name="Li C.Y."/>
            <person name="Wang Z.W."/>
            <person name="Zhao X."/>
            <person name="Zhong W.Y."/>
            <person name="Ma X.K."/>
            <person name="Ma L."/>
            <person name="Huang J."/>
            <person name="Chen G.Z."/>
            <person name="Huang M.Z."/>
            <person name="Huang L."/>
            <person name="Peng D.H."/>
            <person name="Luo Y.B."/>
            <person name="Zou S.Q."/>
            <person name="Chen S.P."/>
            <person name="Lan S."/>
            <person name="Tsai W.C."/>
            <person name="Van de Peer Y."/>
            <person name="Liu Z.J."/>
        </authorList>
    </citation>
    <scope>NUCLEOTIDE SEQUENCE [LARGE SCALE GENOMIC DNA]</scope>
    <source>
        <strain evidence="2">Lor287</strain>
    </source>
</reference>
<dbReference type="Proteomes" id="UP001418222">
    <property type="component" value="Unassembled WGS sequence"/>
</dbReference>
<feature type="region of interest" description="Disordered" evidence="1">
    <location>
        <begin position="112"/>
        <end position="147"/>
    </location>
</feature>
<sequence>MQMYLGFVCFRWRRRGGRRRLGGRKRRREAADPKGSVFAVFLGAASPDAANAAVRHLVTRRAAAFAANGGSKRRAKQGLNLGFVGHVDGGSRHQAESCRTQRTRLQSACRGGHFSREFSPSKQTTHKATPAELGGLRSSPRTTARYPRTEPTMDMVQNQPSPHHWPQGSVRTYWRTLVPVRQARQTPASLRSNRRTLQLQLAALQELDQGICHAGLLSSSPVRILPDSADREAIRSVTIWAHPAE</sequence>
<dbReference type="EMBL" id="JBBWWQ010000007">
    <property type="protein sequence ID" value="KAK8943044.1"/>
    <property type="molecule type" value="Genomic_DNA"/>
</dbReference>
<dbReference type="AlphaFoldDB" id="A0AAP0BNH1"/>
<protein>
    <submittedName>
        <fullName evidence="2">Uncharacterized protein</fullName>
    </submittedName>
</protein>
<keyword evidence="3" id="KW-1185">Reference proteome</keyword>
<organism evidence="2 3">
    <name type="scientific">Platanthera zijinensis</name>
    <dbReference type="NCBI Taxonomy" id="2320716"/>
    <lineage>
        <taxon>Eukaryota</taxon>
        <taxon>Viridiplantae</taxon>
        <taxon>Streptophyta</taxon>
        <taxon>Embryophyta</taxon>
        <taxon>Tracheophyta</taxon>
        <taxon>Spermatophyta</taxon>
        <taxon>Magnoliopsida</taxon>
        <taxon>Liliopsida</taxon>
        <taxon>Asparagales</taxon>
        <taxon>Orchidaceae</taxon>
        <taxon>Orchidoideae</taxon>
        <taxon>Orchideae</taxon>
        <taxon>Orchidinae</taxon>
        <taxon>Platanthera</taxon>
    </lineage>
</organism>
<proteinExistence type="predicted"/>